<proteinExistence type="predicted"/>
<feature type="transmembrane region" description="Helical" evidence="2">
    <location>
        <begin position="6"/>
        <end position="26"/>
    </location>
</feature>
<keyword evidence="2" id="KW-0812">Transmembrane</keyword>
<name>A0A5N1IPK0_9BACT</name>
<dbReference type="Proteomes" id="UP000326570">
    <property type="component" value="Unassembled WGS sequence"/>
</dbReference>
<dbReference type="PANTHER" id="PTHR35792:SF2">
    <property type="entry name" value="GENERAL STRESS PROTEIN"/>
    <property type="match status" value="1"/>
</dbReference>
<dbReference type="RefSeq" id="WP_150904416.1">
    <property type="nucleotide sequence ID" value="NZ_VTWT01000007.1"/>
</dbReference>
<feature type="coiled-coil region" evidence="1">
    <location>
        <begin position="34"/>
        <end position="93"/>
    </location>
</feature>
<evidence type="ECO:0000313" key="4">
    <source>
        <dbReference type="Proteomes" id="UP000326570"/>
    </source>
</evidence>
<reference evidence="3 4" key="1">
    <citation type="submission" date="2019-09" db="EMBL/GenBank/DDBJ databases">
        <title>Genome sequence of Adhaeribacter sp. M2.</title>
        <authorList>
            <person name="Srinivasan S."/>
        </authorList>
    </citation>
    <scope>NUCLEOTIDE SEQUENCE [LARGE SCALE GENOMIC DNA]</scope>
    <source>
        <strain evidence="3 4">M2</strain>
    </source>
</reference>
<accession>A0A5N1IPK0</accession>
<evidence type="ECO:0000256" key="2">
    <source>
        <dbReference type="SAM" id="Phobius"/>
    </source>
</evidence>
<keyword evidence="4" id="KW-1185">Reference proteome</keyword>
<dbReference type="InterPro" id="IPR052928">
    <property type="entry name" value="Desiccation-related_membrane"/>
</dbReference>
<comment type="caution">
    <text evidence="3">The sequence shown here is derived from an EMBL/GenBank/DDBJ whole genome shotgun (WGS) entry which is preliminary data.</text>
</comment>
<dbReference type="EMBL" id="VTWT01000007">
    <property type="protein sequence ID" value="KAA9331807.1"/>
    <property type="molecule type" value="Genomic_DNA"/>
</dbReference>
<dbReference type="Pfam" id="PF12732">
    <property type="entry name" value="YtxH"/>
    <property type="match status" value="1"/>
</dbReference>
<dbReference type="PANTHER" id="PTHR35792">
    <property type="entry name" value="GENERAL STRESS PROTEIN"/>
    <property type="match status" value="1"/>
</dbReference>
<evidence type="ECO:0000256" key="1">
    <source>
        <dbReference type="SAM" id="Coils"/>
    </source>
</evidence>
<dbReference type="InterPro" id="IPR024623">
    <property type="entry name" value="YtxH"/>
</dbReference>
<keyword evidence="2" id="KW-1133">Transmembrane helix</keyword>
<protein>
    <submittedName>
        <fullName evidence="3">YtxH domain-containing protein</fullName>
    </submittedName>
</protein>
<keyword evidence="1" id="KW-0175">Coiled coil</keyword>
<keyword evidence="2" id="KW-0472">Membrane</keyword>
<gene>
    <name evidence="3" type="ORF">F0P94_13465</name>
</gene>
<dbReference type="AlphaFoldDB" id="A0A5N1IPK0"/>
<sequence>MSKKTTAMIAFLSGAAAGVAFGMLYAPDKGRETRDRLSFRLDKYRDMLRDLTEQMMAKDAEPNAAQSEGQKVIKDAKDKAEKLLSDVDLLINQINSRKEV</sequence>
<organism evidence="3 4">
    <name type="scientific">Adhaeribacter soli</name>
    <dbReference type="NCBI Taxonomy" id="2607655"/>
    <lineage>
        <taxon>Bacteria</taxon>
        <taxon>Pseudomonadati</taxon>
        <taxon>Bacteroidota</taxon>
        <taxon>Cytophagia</taxon>
        <taxon>Cytophagales</taxon>
        <taxon>Hymenobacteraceae</taxon>
        <taxon>Adhaeribacter</taxon>
    </lineage>
</organism>
<evidence type="ECO:0000313" key="3">
    <source>
        <dbReference type="EMBL" id="KAA9331807.1"/>
    </source>
</evidence>